<reference evidence="1 2" key="1">
    <citation type="submission" date="2020-10" db="EMBL/GenBank/DDBJ databases">
        <title>Aquamicrobium zhengzhouensis sp. nov., a exopolysaccharide producing bacterium isolated from farmland soil.</title>
        <authorList>
            <person name="Wang X."/>
        </authorList>
    </citation>
    <scope>NUCLEOTIDE SEQUENCE [LARGE SCALE GENOMIC DNA]</scope>
    <source>
        <strain evidence="2">cd-1</strain>
    </source>
</reference>
<dbReference type="RefSeq" id="WP_198476185.1">
    <property type="nucleotide sequence ID" value="NZ_JADGMQ010000004.1"/>
</dbReference>
<evidence type="ECO:0000313" key="1">
    <source>
        <dbReference type="EMBL" id="MBI1620795.1"/>
    </source>
</evidence>
<protein>
    <submittedName>
        <fullName evidence="1">Uncharacterized protein</fullName>
    </submittedName>
</protein>
<evidence type="ECO:0000313" key="2">
    <source>
        <dbReference type="Proteomes" id="UP000601789"/>
    </source>
</evidence>
<dbReference type="EMBL" id="JADGMQ010000004">
    <property type="protein sequence ID" value="MBI1620795.1"/>
    <property type="molecule type" value="Genomic_DNA"/>
</dbReference>
<name>A0ABS0SBX3_9HYPH</name>
<gene>
    <name evidence="1" type="ORF">IOD40_08995</name>
</gene>
<proteinExistence type="predicted"/>
<dbReference type="Proteomes" id="UP000601789">
    <property type="component" value="Unassembled WGS sequence"/>
</dbReference>
<comment type="caution">
    <text evidence="1">The sequence shown here is derived from an EMBL/GenBank/DDBJ whole genome shotgun (WGS) entry which is preliminary data.</text>
</comment>
<accession>A0ABS0SBX3</accession>
<keyword evidence="2" id="KW-1185">Reference proteome</keyword>
<organism evidence="1 2">
    <name type="scientific">Aquamicrobium zhengzhouense</name>
    <dbReference type="NCBI Taxonomy" id="2781738"/>
    <lineage>
        <taxon>Bacteria</taxon>
        <taxon>Pseudomonadati</taxon>
        <taxon>Pseudomonadota</taxon>
        <taxon>Alphaproteobacteria</taxon>
        <taxon>Hyphomicrobiales</taxon>
        <taxon>Phyllobacteriaceae</taxon>
        <taxon>Aquamicrobium</taxon>
    </lineage>
</organism>
<sequence length="139" mass="15491">MTDIDSMKEDDYIAGLALVYAIAQTQSLPLSTEEHYRMMRMCSLARSTFEPADLAGVVAQVEYHTSLAVDMNFPEGEDATAEDEIYENDYECEAVLIRSRRAAYIKDAVAKFTKPGIKKRASSKDITDAAITRARVAQQ</sequence>